<dbReference type="AlphaFoldDB" id="A0A7S0ZBZ5"/>
<evidence type="ECO:0000256" key="8">
    <source>
        <dbReference type="ARBA" id="ARBA00023136"/>
    </source>
</evidence>
<feature type="transmembrane region" description="Helical" evidence="9">
    <location>
        <begin position="528"/>
        <end position="554"/>
    </location>
</feature>
<accession>A0A7S0ZBZ5</accession>
<dbReference type="InterPro" id="IPR027417">
    <property type="entry name" value="P-loop_NTPase"/>
</dbReference>
<dbReference type="Gene3D" id="3.40.50.300">
    <property type="entry name" value="P-loop containing nucleotide triphosphate hydrolases"/>
    <property type="match status" value="1"/>
</dbReference>
<dbReference type="InterPro" id="IPR005226">
    <property type="entry name" value="UPF0014_fam"/>
</dbReference>
<organism evidence="11">
    <name type="scientific">Timspurckia oligopyrenoides</name>
    <dbReference type="NCBI Taxonomy" id="708627"/>
    <lineage>
        <taxon>Eukaryota</taxon>
        <taxon>Rhodophyta</taxon>
        <taxon>Bangiophyceae</taxon>
        <taxon>Porphyridiales</taxon>
        <taxon>Porphyridiaceae</taxon>
        <taxon>Timspurckia</taxon>
    </lineage>
</organism>
<dbReference type="InterPro" id="IPR003593">
    <property type="entry name" value="AAA+_ATPase"/>
</dbReference>
<feature type="transmembrane region" description="Helical" evidence="9">
    <location>
        <begin position="435"/>
        <end position="455"/>
    </location>
</feature>
<dbReference type="PANTHER" id="PTHR30028:SF0">
    <property type="entry name" value="PROTEIN ALUMINUM SENSITIVE 3"/>
    <property type="match status" value="1"/>
</dbReference>
<evidence type="ECO:0000256" key="1">
    <source>
        <dbReference type="ARBA" id="ARBA00004141"/>
    </source>
</evidence>
<dbReference type="GO" id="GO:0016887">
    <property type="term" value="F:ATP hydrolysis activity"/>
    <property type="evidence" value="ECO:0007669"/>
    <property type="project" value="InterPro"/>
</dbReference>
<dbReference type="EMBL" id="HBFP01001983">
    <property type="protein sequence ID" value="CAD8817044.1"/>
    <property type="molecule type" value="Transcribed_RNA"/>
</dbReference>
<dbReference type="GO" id="GO:0005524">
    <property type="term" value="F:ATP binding"/>
    <property type="evidence" value="ECO:0007669"/>
    <property type="project" value="UniProtKB-KW"/>
</dbReference>
<keyword evidence="7 9" id="KW-1133">Transmembrane helix</keyword>
<feature type="transmembrane region" description="Helical" evidence="9">
    <location>
        <begin position="265"/>
        <end position="289"/>
    </location>
</feature>
<dbReference type="Pfam" id="PF03649">
    <property type="entry name" value="UPF0014"/>
    <property type="match status" value="1"/>
</dbReference>
<evidence type="ECO:0000256" key="5">
    <source>
        <dbReference type="ARBA" id="ARBA00022741"/>
    </source>
</evidence>
<dbReference type="InterPro" id="IPR017871">
    <property type="entry name" value="ABC_transporter-like_CS"/>
</dbReference>
<keyword evidence="6" id="KW-0067">ATP-binding</keyword>
<comment type="similarity">
    <text evidence="2">Belongs to the UPF0014 family.</text>
</comment>
<comment type="subcellular location">
    <subcellularLocation>
        <location evidence="1">Membrane</location>
        <topology evidence="1">Multi-pass membrane protein</topology>
    </subcellularLocation>
</comment>
<reference evidence="11" key="1">
    <citation type="submission" date="2021-01" db="EMBL/GenBank/DDBJ databases">
        <authorList>
            <person name="Corre E."/>
            <person name="Pelletier E."/>
            <person name="Niang G."/>
            <person name="Scheremetjew M."/>
            <person name="Finn R."/>
            <person name="Kale V."/>
            <person name="Holt S."/>
            <person name="Cochrane G."/>
            <person name="Meng A."/>
            <person name="Brown T."/>
            <person name="Cohen L."/>
        </authorList>
    </citation>
    <scope>NUCLEOTIDE SEQUENCE</scope>
    <source>
        <strain evidence="11">CCMP3278</strain>
    </source>
</reference>
<dbReference type="SMART" id="SM00382">
    <property type="entry name" value="AAA"/>
    <property type="match status" value="1"/>
</dbReference>
<protein>
    <recommendedName>
        <fullName evidence="3">Probable ATP-dependent transporter ycf16</fullName>
    </recommendedName>
</protein>
<evidence type="ECO:0000256" key="3">
    <source>
        <dbReference type="ARBA" id="ARBA00014334"/>
    </source>
</evidence>
<feature type="transmembrane region" description="Helical" evidence="9">
    <location>
        <begin position="369"/>
        <end position="389"/>
    </location>
</feature>
<gene>
    <name evidence="11" type="ORF">TOLI1172_LOCUS1432</name>
</gene>
<feature type="transmembrane region" description="Helical" evidence="9">
    <location>
        <begin position="343"/>
        <end position="363"/>
    </location>
</feature>
<proteinExistence type="inferred from homology"/>
<evidence type="ECO:0000259" key="10">
    <source>
        <dbReference type="PROSITE" id="PS50893"/>
    </source>
</evidence>
<dbReference type="GO" id="GO:0005886">
    <property type="term" value="C:plasma membrane"/>
    <property type="evidence" value="ECO:0007669"/>
    <property type="project" value="TreeGrafter"/>
</dbReference>
<sequence>MESEGWLDVEGAGRELADGRKLFEDLHFRVDLKPRDVQDDSRSSVLFIEGPSGCGKSTLLKMIACIEPFGTAKLQLYRKHAEVQNLSPDMSMTKWRTEVIYVPQSRIDLAGSPMDLFDTATRLQSQKNRNVEYGNVMECAASIGLEREKMLCSWKQLSGGEAQRASLALAICMQPSVLLLDEVTSSLDEASTLAVEKTLLASRSSLVWVTHDTAQRERVGGQVINLSVQEKSDTFLDEKSHLIPTAGSDTFVHEKSYRRTTLTSIVGMLLVLEQIVSLCTLVVASSPVVVHTHLIESTTSKAENYVAEATVYLPWYSVVVVSLLLSVVSVTSATLKLGLQQNLFIAAVRCIVQLSLLGYVLMPVFRLDYAPLTLAYMLLMVLLASREAYGRPRYVYGKLFLHILLSVAAGVVLSGVFGLGLVLRTGLNAQYGIPLLGMLLGNSLSGISVSLNHLLTEVAEHKANIQALIVFGATRWEASREIQRRSTTMGLTTTLNQMAISGVVAIPGMMTGQILGGTPPDQAARYQIVLLFLIVTCCCTCVVVSSTLAISTLINKDHIILDHLLHAPEKAKFQSIFERIRHVFVPIQPKSDSS</sequence>
<feature type="transmembrane region" description="Helical" evidence="9">
    <location>
        <begin position="494"/>
        <end position="516"/>
    </location>
</feature>
<dbReference type="PROSITE" id="PS50893">
    <property type="entry name" value="ABC_TRANSPORTER_2"/>
    <property type="match status" value="1"/>
</dbReference>
<evidence type="ECO:0000313" key="11">
    <source>
        <dbReference type="EMBL" id="CAD8817044.1"/>
    </source>
</evidence>
<dbReference type="InterPro" id="IPR003439">
    <property type="entry name" value="ABC_transporter-like_ATP-bd"/>
</dbReference>
<dbReference type="SUPFAM" id="SSF52540">
    <property type="entry name" value="P-loop containing nucleoside triphosphate hydrolases"/>
    <property type="match status" value="1"/>
</dbReference>
<feature type="transmembrane region" description="Helical" evidence="9">
    <location>
        <begin position="309"/>
        <end position="331"/>
    </location>
</feature>
<feature type="transmembrane region" description="Helical" evidence="9">
    <location>
        <begin position="401"/>
        <end position="423"/>
    </location>
</feature>
<feature type="domain" description="ABC transporter" evidence="10">
    <location>
        <begin position="14"/>
        <end position="265"/>
    </location>
</feature>
<keyword evidence="8 9" id="KW-0472">Membrane</keyword>
<keyword evidence="5" id="KW-0547">Nucleotide-binding</keyword>
<dbReference type="PROSITE" id="PS00211">
    <property type="entry name" value="ABC_TRANSPORTER_1"/>
    <property type="match status" value="1"/>
</dbReference>
<dbReference type="PANTHER" id="PTHR30028">
    <property type="entry name" value="UPF0014 INNER MEMBRANE PROTEIN YBBM-RELATED"/>
    <property type="match status" value="1"/>
</dbReference>
<evidence type="ECO:0000256" key="9">
    <source>
        <dbReference type="SAM" id="Phobius"/>
    </source>
</evidence>
<name>A0A7S0ZBZ5_9RHOD</name>
<evidence type="ECO:0000256" key="4">
    <source>
        <dbReference type="ARBA" id="ARBA00022692"/>
    </source>
</evidence>
<evidence type="ECO:0000256" key="7">
    <source>
        <dbReference type="ARBA" id="ARBA00022989"/>
    </source>
</evidence>
<dbReference type="Pfam" id="PF00005">
    <property type="entry name" value="ABC_tran"/>
    <property type="match status" value="1"/>
</dbReference>
<keyword evidence="4 9" id="KW-0812">Transmembrane</keyword>
<evidence type="ECO:0000256" key="2">
    <source>
        <dbReference type="ARBA" id="ARBA00005268"/>
    </source>
</evidence>
<evidence type="ECO:0000256" key="6">
    <source>
        <dbReference type="ARBA" id="ARBA00022840"/>
    </source>
</evidence>